<sequence>MGRHENPDSPKDEKFDPDKHKGTTESTGDHHPSPSGKHSDKGKGGKK</sequence>
<organism evidence="2 3">
    <name type="scientific">Nonomuraea insulae</name>
    <dbReference type="NCBI Taxonomy" id="1616787"/>
    <lineage>
        <taxon>Bacteria</taxon>
        <taxon>Bacillati</taxon>
        <taxon>Actinomycetota</taxon>
        <taxon>Actinomycetes</taxon>
        <taxon>Streptosporangiales</taxon>
        <taxon>Streptosporangiaceae</taxon>
        <taxon>Nonomuraea</taxon>
    </lineage>
</organism>
<dbReference type="RefSeq" id="WP_379514718.1">
    <property type="nucleotide sequence ID" value="NZ_JBHSPA010000018.1"/>
</dbReference>
<proteinExistence type="predicted"/>
<evidence type="ECO:0000256" key="1">
    <source>
        <dbReference type="SAM" id="MobiDB-lite"/>
    </source>
</evidence>
<keyword evidence="3" id="KW-1185">Reference proteome</keyword>
<name>A0ABW1CHJ9_9ACTN</name>
<evidence type="ECO:0000313" key="2">
    <source>
        <dbReference type="EMBL" id="MFC5825196.1"/>
    </source>
</evidence>
<feature type="region of interest" description="Disordered" evidence="1">
    <location>
        <begin position="1"/>
        <end position="47"/>
    </location>
</feature>
<comment type="caution">
    <text evidence="2">The sequence shown here is derived from an EMBL/GenBank/DDBJ whole genome shotgun (WGS) entry which is preliminary data.</text>
</comment>
<reference evidence="3" key="1">
    <citation type="journal article" date="2019" name="Int. J. Syst. Evol. Microbiol.">
        <title>The Global Catalogue of Microorganisms (GCM) 10K type strain sequencing project: providing services to taxonomists for standard genome sequencing and annotation.</title>
        <authorList>
            <consortium name="The Broad Institute Genomics Platform"/>
            <consortium name="The Broad Institute Genome Sequencing Center for Infectious Disease"/>
            <person name="Wu L."/>
            <person name="Ma J."/>
        </authorList>
    </citation>
    <scope>NUCLEOTIDE SEQUENCE [LARGE SCALE GENOMIC DNA]</scope>
    <source>
        <strain evidence="3">CCUG 53903</strain>
    </source>
</reference>
<dbReference type="EMBL" id="JBHSPA010000018">
    <property type="protein sequence ID" value="MFC5825196.1"/>
    <property type="molecule type" value="Genomic_DNA"/>
</dbReference>
<protein>
    <submittedName>
        <fullName evidence="2">Uncharacterized protein</fullName>
    </submittedName>
</protein>
<accession>A0ABW1CHJ9</accession>
<gene>
    <name evidence="2" type="ORF">ACFPZ3_15140</name>
</gene>
<evidence type="ECO:0000313" key="3">
    <source>
        <dbReference type="Proteomes" id="UP001596058"/>
    </source>
</evidence>
<dbReference type="Proteomes" id="UP001596058">
    <property type="component" value="Unassembled WGS sequence"/>
</dbReference>